<evidence type="ECO:0000313" key="3">
    <source>
        <dbReference type="Proteomes" id="UP000663992"/>
    </source>
</evidence>
<sequence length="89" mass="9960">MLKTIELLEQVKAAYGLPSDYALAKKLGLTRGAVSKYRCQGTTLDDKVAIEIAELLDLNPLTVVASMHIERAERHNDETLISFWSNYAH</sequence>
<feature type="domain" description="HTH cro/C1-type" evidence="1">
    <location>
        <begin position="22"/>
        <end position="63"/>
    </location>
</feature>
<comment type="caution">
    <text evidence="2">The sequence shown here is derived from an EMBL/GenBank/DDBJ whole genome shotgun (WGS) entry which is preliminary data.</text>
</comment>
<dbReference type="RefSeq" id="WP_206594352.1">
    <property type="nucleotide sequence ID" value="NZ_JAFKCS010000010.1"/>
</dbReference>
<evidence type="ECO:0000313" key="2">
    <source>
        <dbReference type="EMBL" id="MBN7820513.1"/>
    </source>
</evidence>
<organism evidence="2 3">
    <name type="scientific">Bowmanella yangjiangensis</name>
    <dbReference type="NCBI Taxonomy" id="2811230"/>
    <lineage>
        <taxon>Bacteria</taxon>
        <taxon>Pseudomonadati</taxon>
        <taxon>Pseudomonadota</taxon>
        <taxon>Gammaproteobacteria</taxon>
        <taxon>Alteromonadales</taxon>
        <taxon>Alteromonadaceae</taxon>
        <taxon>Bowmanella</taxon>
    </lineage>
</organism>
<gene>
    <name evidence="2" type="ORF">J0A65_11595</name>
</gene>
<dbReference type="EMBL" id="JAFKCS010000010">
    <property type="protein sequence ID" value="MBN7820513.1"/>
    <property type="molecule type" value="Genomic_DNA"/>
</dbReference>
<proteinExistence type="predicted"/>
<dbReference type="InterPro" id="IPR010982">
    <property type="entry name" value="Lambda_DNA-bd_dom_sf"/>
</dbReference>
<protein>
    <submittedName>
        <fullName evidence="2">XRE family transcriptional regulator</fullName>
    </submittedName>
</protein>
<accession>A0ABS3CTQ9</accession>
<keyword evidence="3" id="KW-1185">Reference proteome</keyword>
<dbReference type="InterPro" id="IPR001387">
    <property type="entry name" value="Cro/C1-type_HTH"/>
</dbReference>
<dbReference type="Proteomes" id="UP000663992">
    <property type="component" value="Unassembled WGS sequence"/>
</dbReference>
<name>A0ABS3CTQ9_9ALTE</name>
<dbReference type="PROSITE" id="PS50943">
    <property type="entry name" value="HTH_CROC1"/>
    <property type="match status" value="1"/>
</dbReference>
<reference evidence="2 3" key="1">
    <citation type="submission" date="2021-03" db="EMBL/GenBank/DDBJ databases">
        <title>novel species isolated from a fishpond in China.</title>
        <authorList>
            <person name="Lu H."/>
            <person name="Cai Z."/>
        </authorList>
    </citation>
    <scope>NUCLEOTIDE SEQUENCE [LARGE SCALE GENOMIC DNA]</scope>
    <source>
        <strain evidence="2 3">Y57</strain>
    </source>
</reference>
<evidence type="ECO:0000259" key="1">
    <source>
        <dbReference type="PROSITE" id="PS50943"/>
    </source>
</evidence>
<dbReference type="Gene3D" id="1.10.260.40">
    <property type="entry name" value="lambda repressor-like DNA-binding domains"/>
    <property type="match status" value="1"/>
</dbReference>
<dbReference type="SUPFAM" id="SSF47413">
    <property type="entry name" value="lambda repressor-like DNA-binding domains"/>
    <property type="match status" value="1"/>
</dbReference>